<keyword evidence="5" id="KW-0413">Isomerase</keyword>
<dbReference type="GO" id="GO:1990481">
    <property type="term" value="P:mRNA pseudouridine synthesis"/>
    <property type="evidence" value="ECO:0007669"/>
    <property type="project" value="TreeGrafter"/>
</dbReference>
<gene>
    <name evidence="8" type="ORF">AAP_02339</name>
</gene>
<dbReference type="EC" id="5.4.99.25" evidence="3"/>
<dbReference type="InterPro" id="IPR020103">
    <property type="entry name" value="PsdUridine_synth_cat_dom_sf"/>
</dbReference>
<dbReference type="GO" id="GO:0160148">
    <property type="term" value="F:tRNA pseudouridine(55) synthase activity"/>
    <property type="evidence" value="ECO:0007669"/>
    <property type="project" value="UniProtKB-EC"/>
</dbReference>
<dbReference type="PANTHER" id="PTHR13767:SF2">
    <property type="entry name" value="PSEUDOURIDYLATE SYNTHASE TRUB1"/>
    <property type="match status" value="1"/>
</dbReference>
<feature type="domain" description="Pseudouridine synthase II N-terminal" evidence="7">
    <location>
        <begin position="78"/>
        <end position="211"/>
    </location>
</feature>
<dbReference type="InterPro" id="IPR014780">
    <property type="entry name" value="tRNA_psdUridine_synth_TruB"/>
</dbReference>
<evidence type="ECO:0000256" key="2">
    <source>
        <dbReference type="ARBA" id="ARBA00008999"/>
    </source>
</evidence>
<reference evidence="8 9" key="1">
    <citation type="journal article" date="2016" name="Genome Biol. Evol.">
        <title>Divergent and convergent evolution of fungal pathogenicity.</title>
        <authorList>
            <person name="Shang Y."/>
            <person name="Xiao G."/>
            <person name="Zheng P."/>
            <person name="Cen K."/>
            <person name="Zhan S."/>
            <person name="Wang C."/>
        </authorList>
    </citation>
    <scope>NUCLEOTIDE SEQUENCE [LARGE SCALE GENOMIC DNA]</scope>
    <source>
        <strain evidence="8 9">ARSEF 7405</strain>
    </source>
</reference>
<feature type="compositionally biased region" description="Polar residues" evidence="6">
    <location>
        <begin position="390"/>
        <end position="401"/>
    </location>
</feature>
<evidence type="ECO:0000259" key="7">
    <source>
        <dbReference type="Pfam" id="PF01509"/>
    </source>
</evidence>
<protein>
    <recommendedName>
        <fullName evidence="3">tRNA pseudouridine(55) synthase</fullName>
        <ecNumber evidence="3">5.4.99.25</ecNumber>
    </recommendedName>
</protein>
<accession>A0A168A700</accession>
<comment type="catalytic activity">
    <reaction evidence="1">
        <text>a uridine in mRNA = a pseudouridine in mRNA</text>
        <dbReference type="Rhea" id="RHEA:56644"/>
        <dbReference type="Rhea" id="RHEA-COMP:14658"/>
        <dbReference type="Rhea" id="RHEA-COMP:14659"/>
        <dbReference type="ChEBI" id="CHEBI:65314"/>
        <dbReference type="ChEBI" id="CHEBI:65315"/>
    </reaction>
</comment>
<evidence type="ECO:0000256" key="5">
    <source>
        <dbReference type="ARBA" id="ARBA00023235"/>
    </source>
</evidence>
<dbReference type="GO" id="GO:0005634">
    <property type="term" value="C:nucleus"/>
    <property type="evidence" value="ECO:0007669"/>
    <property type="project" value="TreeGrafter"/>
</dbReference>
<dbReference type="GO" id="GO:0003723">
    <property type="term" value="F:RNA binding"/>
    <property type="evidence" value="ECO:0007669"/>
    <property type="project" value="InterPro"/>
</dbReference>
<dbReference type="GO" id="GO:0006400">
    <property type="term" value="P:tRNA modification"/>
    <property type="evidence" value="ECO:0007669"/>
    <property type="project" value="TreeGrafter"/>
</dbReference>
<keyword evidence="9" id="KW-1185">Reference proteome</keyword>
<dbReference type="OrthoDB" id="9995526at2759"/>
<dbReference type="VEuPathDB" id="FungiDB:AAP_02339"/>
<dbReference type="AlphaFoldDB" id="A0A168A700"/>
<organism evidence="8 9">
    <name type="scientific">Ascosphaera apis ARSEF 7405</name>
    <dbReference type="NCBI Taxonomy" id="392613"/>
    <lineage>
        <taxon>Eukaryota</taxon>
        <taxon>Fungi</taxon>
        <taxon>Dikarya</taxon>
        <taxon>Ascomycota</taxon>
        <taxon>Pezizomycotina</taxon>
        <taxon>Eurotiomycetes</taxon>
        <taxon>Eurotiomycetidae</taxon>
        <taxon>Onygenales</taxon>
        <taxon>Ascosphaeraceae</taxon>
        <taxon>Ascosphaera</taxon>
    </lineage>
</organism>
<comment type="similarity">
    <text evidence="2">Belongs to the pseudouridine synthase TruB family.</text>
</comment>
<evidence type="ECO:0000256" key="4">
    <source>
        <dbReference type="ARBA" id="ARBA00022694"/>
    </source>
</evidence>
<feature type="compositionally biased region" description="Basic and acidic residues" evidence="6">
    <location>
        <begin position="268"/>
        <end position="278"/>
    </location>
</feature>
<comment type="caution">
    <text evidence="8">The sequence shown here is derived from an EMBL/GenBank/DDBJ whole genome shotgun (WGS) entry which is preliminary data.</text>
</comment>
<dbReference type="Proteomes" id="UP000242877">
    <property type="component" value="Unassembled WGS sequence"/>
</dbReference>
<dbReference type="InterPro" id="IPR002501">
    <property type="entry name" value="PsdUridine_synth_N"/>
</dbReference>
<sequence length="445" mass="49573">MTGQTFYGRSLHKLMSQPAILDGVFAVHKPKGISSADVLRDLQRHFNPSEFWKPWIERERSIREREARLRNSRRKVKRVEVKLGHGGTLDPMATGVLIVGAGRGTKELNKFLLCKKVYETVVVFGCATDTYDRVGKVVSKAPYEHITREMVEETLAQFRGHIMQRPSIYSALKQKGKKLYEYAREGIEPPFEIAKRPVEVSNLEIVEWYPPGTHNYDWPSEEAGLAEKRAVSMVNKAAAPADESHKDPDTEISSKRKQSELDDAIEDATTKRSKESDGSAKPAPATEAASDLPAEIEDKHTTEESKPQPPAVKLTLTVSSGFYVRSFAHDLGLALGSNALMSELVRARQGDFSLDPDSILEYKDLEAGEEVWGPKLRKFLDDYAAKTMENNVTSTPAQSEPKQAADAAATSRSPVKSPARSPPRSPRRSPSPQKPIKQEQDSTEY</sequence>
<evidence type="ECO:0000256" key="1">
    <source>
        <dbReference type="ARBA" id="ARBA00001166"/>
    </source>
</evidence>
<dbReference type="PANTHER" id="PTHR13767">
    <property type="entry name" value="TRNA-PSEUDOURIDINE SYNTHASE"/>
    <property type="match status" value="1"/>
</dbReference>
<feature type="region of interest" description="Disordered" evidence="6">
    <location>
        <begin position="234"/>
        <end position="293"/>
    </location>
</feature>
<evidence type="ECO:0000313" key="9">
    <source>
        <dbReference type="Proteomes" id="UP000242877"/>
    </source>
</evidence>
<keyword evidence="4" id="KW-0819">tRNA processing</keyword>
<feature type="region of interest" description="Disordered" evidence="6">
    <location>
        <begin position="390"/>
        <end position="445"/>
    </location>
</feature>
<proteinExistence type="inferred from homology"/>
<dbReference type="SUPFAM" id="SSF55120">
    <property type="entry name" value="Pseudouridine synthase"/>
    <property type="match status" value="1"/>
</dbReference>
<evidence type="ECO:0000256" key="6">
    <source>
        <dbReference type="SAM" id="MobiDB-lite"/>
    </source>
</evidence>
<dbReference type="EMBL" id="AZGZ01000008">
    <property type="protein sequence ID" value="KZZ93547.1"/>
    <property type="molecule type" value="Genomic_DNA"/>
</dbReference>
<dbReference type="HAMAP" id="MF_01080">
    <property type="entry name" value="TruB_bact"/>
    <property type="match status" value="1"/>
</dbReference>
<feature type="compositionally biased region" description="Basic and acidic residues" evidence="6">
    <location>
        <begin position="242"/>
        <end position="260"/>
    </location>
</feature>
<name>A0A168A700_9EURO</name>
<evidence type="ECO:0000313" key="8">
    <source>
        <dbReference type="EMBL" id="KZZ93547.1"/>
    </source>
</evidence>
<dbReference type="Pfam" id="PF01509">
    <property type="entry name" value="TruB_N"/>
    <property type="match status" value="1"/>
</dbReference>
<dbReference type="Gene3D" id="3.30.2350.10">
    <property type="entry name" value="Pseudouridine synthase"/>
    <property type="match status" value="1"/>
</dbReference>
<evidence type="ECO:0000256" key="3">
    <source>
        <dbReference type="ARBA" id="ARBA00012787"/>
    </source>
</evidence>
<feature type="compositionally biased region" description="Basic and acidic residues" evidence="6">
    <location>
        <begin position="436"/>
        <end position="445"/>
    </location>
</feature>